<proteinExistence type="predicted"/>
<dbReference type="AlphaFoldDB" id="A0AAE0NGN2"/>
<dbReference type="EMBL" id="JAULSW010000005">
    <property type="protein sequence ID" value="KAK3381163.1"/>
    <property type="molecule type" value="Genomic_DNA"/>
</dbReference>
<gene>
    <name evidence="1" type="ORF">B0H63DRAFT_475014</name>
</gene>
<reference evidence="1" key="2">
    <citation type="submission" date="2023-06" db="EMBL/GenBank/DDBJ databases">
        <authorList>
            <consortium name="Lawrence Berkeley National Laboratory"/>
            <person name="Haridas S."/>
            <person name="Hensen N."/>
            <person name="Bonometti L."/>
            <person name="Westerberg I."/>
            <person name="Brannstrom I.O."/>
            <person name="Guillou S."/>
            <person name="Cros-Aarteil S."/>
            <person name="Calhoun S."/>
            <person name="Kuo A."/>
            <person name="Mondo S."/>
            <person name="Pangilinan J."/>
            <person name="Riley R."/>
            <person name="LaButti K."/>
            <person name="Andreopoulos B."/>
            <person name="Lipzen A."/>
            <person name="Chen C."/>
            <person name="Yanf M."/>
            <person name="Daum C."/>
            <person name="Ng V."/>
            <person name="Clum A."/>
            <person name="Steindorff A."/>
            <person name="Ohm R."/>
            <person name="Martin F."/>
            <person name="Silar P."/>
            <person name="Natvig D."/>
            <person name="Lalanne C."/>
            <person name="Gautier V."/>
            <person name="Ament-velasquez S.L."/>
            <person name="Kruys A."/>
            <person name="Hutchinson M.I."/>
            <person name="Powell A.J."/>
            <person name="Barry K."/>
            <person name="Miller A.N."/>
            <person name="Grigoriev I.V."/>
            <person name="Debuchy R."/>
            <person name="Gladieux P."/>
            <person name="Thoren M.H."/>
            <person name="Johannesson H."/>
        </authorList>
    </citation>
    <scope>NUCLEOTIDE SEQUENCE</scope>
    <source>
        <strain evidence="1">CBS 232.78</strain>
    </source>
</reference>
<evidence type="ECO:0000313" key="2">
    <source>
        <dbReference type="Proteomes" id="UP001285441"/>
    </source>
</evidence>
<accession>A0AAE0NGN2</accession>
<evidence type="ECO:0000313" key="1">
    <source>
        <dbReference type="EMBL" id="KAK3381163.1"/>
    </source>
</evidence>
<evidence type="ECO:0008006" key="3">
    <source>
        <dbReference type="Google" id="ProtNLM"/>
    </source>
</evidence>
<dbReference type="InterPro" id="IPR032675">
    <property type="entry name" value="LRR_dom_sf"/>
</dbReference>
<dbReference type="SUPFAM" id="SSF52047">
    <property type="entry name" value="RNI-like"/>
    <property type="match status" value="1"/>
</dbReference>
<comment type="caution">
    <text evidence="1">The sequence shown here is derived from an EMBL/GenBank/DDBJ whole genome shotgun (WGS) entry which is preliminary data.</text>
</comment>
<sequence length="440" mass="49524">MTGIDATRRALTALAMTRSREAKRALLIPEILTNILDHLSKDDPASAAKAILVSRMWFDCGIISLWRCADHTILHSIPVRDSSRRQRYASCVRNMTVNATPDNFPQYGGSAESASGEEPLDFSQLHTLDFRYSTRVGNSNAGRATVPNISERSLVRRYLVPSLKSFSTQGLYRAGNYNLPTRLAAYCPNLEIFIFKNGLDIYLSFWWRIFVERCRDNEDFVAAVNLPALKNLPKLRHVEIDGLFEGGATALLRSLMALPDLKTLIMGMEGYRCIQGSAAPRGPVAVSCYVGPRGQPKPFPSLASFTLGPICPRGARDLLSYLPSTLTSLELELENRQPDLQLAWLDEVLEAIVAFQDLRRLNLTFIHPRPIPRHGLLGLCRLKKLRYFGFDFGTGFTQQIWPDDYNVWRVPSITTELRDAFPAECDLVWNLWGTKTLITE</sequence>
<dbReference type="Proteomes" id="UP001285441">
    <property type="component" value="Unassembled WGS sequence"/>
</dbReference>
<organism evidence="1 2">
    <name type="scientific">Podospora didyma</name>
    <dbReference type="NCBI Taxonomy" id="330526"/>
    <lineage>
        <taxon>Eukaryota</taxon>
        <taxon>Fungi</taxon>
        <taxon>Dikarya</taxon>
        <taxon>Ascomycota</taxon>
        <taxon>Pezizomycotina</taxon>
        <taxon>Sordariomycetes</taxon>
        <taxon>Sordariomycetidae</taxon>
        <taxon>Sordariales</taxon>
        <taxon>Podosporaceae</taxon>
        <taxon>Podospora</taxon>
    </lineage>
</organism>
<name>A0AAE0NGN2_9PEZI</name>
<dbReference type="Gene3D" id="3.80.10.10">
    <property type="entry name" value="Ribonuclease Inhibitor"/>
    <property type="match status" value="1"/>
</dbReference>
<keyword evidence="2" id="KW-1185">Reference proteome</keyword>
<protein>
    <recommendedName>
        <fullName evidence="3">F-box domain-containing protein</fullName>
    </recommendedName>
</protein>
<reference evidence="1" key="1">
    <citation type="journal article" date="2023" name="Mol. Phylogenet. Evol.">
        <title>Genome-scale phylogeny and comparative genomics of the fungal order Sordariales.</title>
        <authorList>
            <person name="Hensen N."/>
            <person name="Bonometti L."/>
            <person name="Westerberg I."/>
            <person name="Brannstrom I.O."/>
            <person name="Guillou S."/>
            <person name="Cros-Aarteil S."/>
            <person name="Calhoun S."/>
            <person name="Haridas S."/>
            <person name="Kuo A."/>
            <person name="Mondo S."/>
            <person name="Pangilinan J."/>
            <person name="Riley R."/>
            <person name="LaButti K."/>
            <person name="Andreopoulos B."/>
            <person name="Lipzen A."/>
            <person name="Chen C."/>
            <person name="Yan M."/>
            <person name="Daum C."/>
            <person name="Ng V."/>
            <person name="Clum A."/>
            <person name="Steindorff A."/>
            <person name="Ohm R.A."/>
            <person name="Martin F."/>
            <person name="Silar P."/>
            <person name="Natvig D.O."/>
            <person name="Lalanne C."/>
            <person name="Gautier V."/>
            <person name="Ament-Velasquez S.L."/>
            <person name="Kruys A."/>
            <person name="Hutchinson M.I."/>
            <person name="Powell A.J."/>
            <person name="Barry K."/>
            <person name="Miller A.N."/>
            <person name="Grigoriev I.V."/>
            <person name="Debuchy R."/>
            <person name="Gladieux P."/>
            <person name="Hiltunen Thoren M."/>
            <person name="Johannesson H."/>
        </authorList>
    </citation>
    <scope>NUCLEOTIDE SEQUENCE</scope>
    <source>
        <strain evidence="1">CBS 232.78</strain>
    </source>
</reference>